<feature type="region of interest" description="Disordered" evidence="1">
    <location>
        <begin position="78"/>
        <end position="111"/>
    </location>
</feature>
<reference evidence="2" key="1">
    <citation type="submission" date="2018-11" db="EMBL/GenBank/DDBJ databases">
        <authorList>
            <person name="Alioto T."/>
            <person name="Alioto T."/>
        </authorList>
    </citation>
    <scope>NUCLEOTIDE SEQUENCE</scope>
</reference>
<accession>A0A8B6BM39</accession>
<keyword evidence="3" id="KW-1185">Reference proteome</keyword>
<gene>
    <name evidence="2" type="ORF">MGAL_10B028981</name>
</gene>
<evidence type="ECO:0000313" key="3">
    <source>
        <dbReference type="Proteomes" id="UP000596742"/>
    </source>
</evidence>
<feature type="compositionally biased region" description="Basic and acidic residues" evidence="1">
    <location>
        <begin position="98"/>
        <end position="108"/>
    </location>
</feature>
<dbReference type="OrthoDB" id="6172620at2759"/>
<evidence type="ECO:0000256" key="1">
    <source>
        <dbReference type="SAM" id="MobiDB-lite"/>
    </source>
</evidence>
<dbReference type="EMBL" id="UYJE01000311">
    <property type="protein sequence ID" value="VDH92210.1"/>
    <property type="molecule type" value="Genomic_DNA"/>
</dbReference>
<dbReference type="Proteomes" id="UP000596742">
    <property type="component" value="Unassembled WGS sequence"/>
</dbReference>
<organism evidence="2 3">
    <name type="scientific">Mytilus galloprovincialis</name>
    <name type="common">Mediterranean mussel</name>
    <dbReference type="NCBI Taxonomy" id="29158"/>
    <lineage>
        <taxon>Eukaryota</taxon>
        <taxon>Metazoa</taxon>
        <taxon>Spiralia</taxon>
        <taxon>Lophotrochozoa</taxon>
        <taxon>Mollusca</taxon>
        <taxon>Bivalvia</taxon>
        <taxon>Autobranchia</taxon>
        <taxon>Pteriomorphia</taxon>
        <taxon>Mytilida</taxon>
        <taxon>Mytiloidea</taxon>
        <taxon>Mytilidae</taxon>
        <taxon>Mytilinae</taxon>
        <taxon>Mytilus</taxon>
    </lineage>
</organism>
<comment type="caution">
    <text evidence="2">The sequence shown here is derived from an EMBL/GenBank/DDBJ whole genome shotgun (WGS) entry which is preliminary data.</text>
</comment>
<name>A0A8B6BM39_MYTGA</name>
<feature type="region of interest" description="Disordered" evidence="1">
    <location>
        <begin position="148"/>
        <end position="173"/>
    </location>
</feature>
<protein>
    <submittedName>
        <fullName evidence="2">Uncharacterized protein</fullName>
    </submittedName>
</protein>
<evidence type="ECO:0000313" key="2">
    <source>
        <dbReference type="EMBL" id="VDH92210.1"/>
    </source>
</evidence>
<sequence length="317" mass="36080">MTSPKATDDPYVPLQQLINIRIEQKQDAYLKDWIYWVDEHRKPRMEQLERSPRNTWFLNNYDKLKMADGVLYRVMDTEKDDKNKRPAPRHQRNNQPEEPAKSEGNRDEVSDEESEQELVYWILDQDTQDNSKGNVSVVDLQEKGTLGFTGGLDGTERNDQQGTGLEGDVIPVDNNAAAEPTPLKMARCAFWAYPYFQTPVPEEGYRSLYNGSAALLYRCVYNEYFGIETDSKIEESVSNLSPGCLCEICNVVQGSINCVNGDTIYSPDIFGSMDSFVSSNADTDEHRDEGQYQELESNTFESYFLGSDSETDSLNQS</sequence>
<proteinExistence type="predicted"/>
<dbReference type="AlphaFoldDB" id="A0A8B6BM39"/>